<name>A0A9D5AQR0_PEA</name>
<dbReference type="Proteomes" id="UP001058974">
    <property type="component" value="Chromosome 4"/>
</dbReference>
<dbReference type="SUPFAM" id="SSF56112">
    <property type="entry name" value="Protein kinase-like (PK-like)"/>
    <property type="match status" value="1"/>
</dbReference>
<organism evidence="2 3">
    <name type="scientific">Pisum sativum</name>
    <name type="common">Garden pea</name>
    <name type="synonym">Lathyrus oleraceus</name>
    <dbReference type="NCBI Taxonomy" id="3888"/>
    <lineage>
        <taxon>Eukaryota</taxon>
        <taxon>Viridiplantae</taxon>
        <taxon>Streptophyta</taxon>
        <taxon>Embryophyta</taxon>
        <taxon>Tracheophyta</taxon>
        <taxon>Spermatophyta</taxon>
        <taxon>Magnoliopsida</taxon>
        <taxon>eudicotyledons</taxon>
        <taxon>Gunneridae</taxon>
        <taxon>Pentapetalae</taxon>
        <taxon>rosids</taxon>
        <taxon>fabids</taxon>
        <taxon>Fabales</taxon>
        <taxon>Fabaceae</taxon>
        <taxon>Papilionoideae</taxon>
        <taxon>50 kb inversion clade</taxon>
        <taxon>NPAAA clade</taxon>
        <taxon>Hologalegina</taxon>
        <taxon>IRL clade</taxon>
        <taxon>Fabeae</taxon>
        <taxon>Lathyrus</taxon>
    </lineage>
</organism>
<dbReference type="PANTHER" id="PTHR48055:SF54">
    <property type="entry name" value="PROTEIN KINASE DOMAIN-CONTAINING PROTEIN"/>
    <property type="match status" value="1"/>
</dbReference>
<proteinExistence type="predicted"/>
<dbReference type="InterPro" id="IPR011009">
    <property type="entry name" value="Kinase-like_dom_sf"/>
</dbReference>
<accession>A0A9D5AQR0</accession>
<dbReference type="InterPro" id="IPR051564">
    <property type="entry name" value="LRR_receptor-like_kinase"/>
</dbReference>
<evidence type="ECO:0000313" key="3">
    <source>
        <dbReference type="Proteomes" id="UP001058974"/>
    </source>
</evidence>
<comment type="caution">
    <text evidence="2">The sequence shown here is derived from an EMBL/GenBank/DDBJ whole genome shotgun (WGS) entry which is preliminary data.</text>
</comment>
<dbReference type="GO" id="GO:0005524">
    <property type="term" value="F:ATP binding"/>
    <property type="evidence" value="ECO:0007669"/>
    <property type="project" value="InterPro"/>
</dbReference>
<dbReference type="GO" id="GO:0016020">
    <property type="term" value="C:membrane"/>
    <property type="evidence" value="ECO:0007669"/>
    <property type="project" value="TreeGrafter"/>
</dbReference>
<dbReference type="AlphaFoldDB" id="A0A9D5AQR0"/>
<dbReference type="GO" id="GO:0004672">
    <property type="term" value="F:protein kinase activity"/>
    <property type="evidence" value="ECO:0007669"/>
    <property type="project" value="InterPro"/>
</dbReference>
<dbReference type="InterPro" id="IPR000719">
    <property type="entry name" value="Prot_kinase_dom"/>
</dbReference>
<dbReference type="EMBL" id="JAMSHJ010000004">
    <property type="protein sequence ID" value="KAI5420967.1"/>
    <property type="molecule type" value="Genomic_DNA"/>
</dbReference>
<gene>
    <name evidence="2" type="ORF">KIW84_044713</name>
</gene>
<dbReference type="Gene3D" id="1.10.510.10">
    <property type="entry name" value="Transferase(Phosphotransferase) domain 1"/>
    <property type="match status" value="1"/>
</dbReference>
<keyword evidence="3" id="KW-1185">Reference proteome</keyword>
<evidence type="ECO:0000259" key="1">
    <source>
        <dbReference type="PROSITE" id="PS50011"/>
    </source>
</evidence>
<reference evidence="2 3" key="1">
    <citation type="journal article" date="2022" name="Nat. Genet.">
        <title>Improved pea reference genome and pan-genome highlight genomic features and evolutionary characteristics.</title>
        <authorList>
            <person name="Yang T."/>
            <person name="Liu R."/>
            <person name="Luo Y."/>
            <person name="Hu S."/>
            <person name="Wang D."/>
            <person name="Wang C."/>
            <person name="Pandey M.K."/>
            <person name="Ge S."/>
            <person name="Xu Q."/>
            <person name="Li N."/>
            <person name="Li G."/>
            <person name="Huang Y."/>
            <person name="Saxena R.K."/>
            <person name="Ji Y."/>
            <person name="Li M."/>
            <person name="Yan X."/>
            <person name="He Y."/>
            <person name="Liu Y."/>
            <person name="Wang X."/>
            <person name="Xiang C."/>
            <person name="Varshney R.K."/>
            <person name="Ding H."/>
            <person name="Gao S."/>
            <person name="Zong X."/>
        </authorList>
    </citation>
    <scope>NUCLEOTIDE SEQUENCE [LARGE SCALE GENOMIC DNA]</scope>
    <source>
        <strain evidence="2 3">cv. Zhongwan 6</strain>
    </source>
</reference>
<protein>
    <recommendedName>
        <fullName evidence="1">Protein kinase domain-containing protein</fullName>
    </recommendedName>
</protein>
<dbReference type="Gramene" id="Psat04G0471300-T1">
    <property type="protein sequence ID" value="KAI5420967.1"/>
    <property type="gene ID" value="KIW84_044713"/>
</dbReference>
<feature type="domain" description="Protein kinase" evidence="1">
    <location>
        <begin position="1"/>
        <end position="177"/>
    </location>
</feature>
<evidence type="ECO:0000313" key="2">
    <source>
        <dbReference type="EMBL" id="KAI5420967.1"/>
    </source>
</evidence>
<dbReference type="PANTHER" id="PTHR48055">
    <property type="entry name" value="LEUCINE-RICH REPEAT RECEPTOR PROTEIN KINASE EMS1"/>
    <property type="match status" value="1"/>
</dbReference>
<dbReference type="Pfam" id="PF00069">
    <property type="entry name" value="Pkinase"/>
    <property type="match status" value="1"/>
</dbReference>
<sequence length="177" mass="19630">MQTNHGFKKSTKFSPFSFVLQTGPLRCESPAPTNFYASSIAGGCRKPSMAEGFVVSEADRELEVIDPWDSVSLDRWLHKKNKTSVAFSTVHHDIIDWPKRLHTTIRAAQVVDFGLARILIKPEELATMPAVAGAFGYIGPEYAQTIRVNEKIDVYSFGVVLLELTTGNETNLKTASR</sequence>
<dbReference type="PROSITE" id="PS50011">
    <property type="entry name" value="PROTEIN_KINASE_DOM"/>
    <property type="match status" value="1"/>
</dbReference>